<dbReference type="GO" id="GO:0005576">
    <property type="term" value="C:extracellular region"/>
    <property type="evidence" value="ECO:0007669"/>
    <property type="project" value="TreeGrafter"/>
</dbReference>
<dbReference type="EMBL" id="JANIIK010000048">
    <property type="protein sequence ID" value="KAJ3599683.1"/>
    <property type="molecule type" value="Genomic_DNA"/>
</dbReference>
<dbReference type="GO" id="GO:1905475">
    <property type="term" value="P:regulation of protein localization to membrane"/>
    <property type="evidence" value="ECO:0007669"/>
    <property type="project" value="TreeGrafter"/>
</dbReference>
<name>A0A9Q0IIU9_9TELE</name>
<keyword evidence="3" id="KW-1003">Cell membrane</keyword>
<dbReference type="Pfam" id="PF01153">
    <property type="entry name" value="Glypican"/>
    <property type="match status" value="1"/>
</dbReference>
<keyword evidence="9 12" id="KW-0357">Heparan sulfate</keyword>
<evidence type="ECO:0000256" key="9">
    <source>
        <dbReference type="ARBA" id="ARBA00023207"/>
    </source>
</evidence>
<comment type="similarity">
    <text evidence="2 11">Belongs to the glypican family.</text>
</comment>
<dbReference type="PANTHER" id="PTHR10822">
    <property type="entry name" value="GLYPICAN"/>
    <property type="match status" value="1"/>
</dbReference>
<keyword evidence="16" id="KW-1185">Reference proteome</keyword>
<feature type="chain" id="PRO_5040247599" description="Glypican-5-like" evidence="14">
    <location>
        <begin position="25"/>
        <end position="521"/>
    </location>
</feature>
<gene>
    <name evidence="15" type="ORF">NHX12_033639</name>
</gene>
<dbReference type="GO" id="GO:0098552">
    <property type="term" value="C:side of membrane"/>
    <property type="evidence" value="ECO:0007669"/>
    <property type="project" value="UniProtKB-KW"/>
</dbReference>
<evidence type="ECO:0000256" key="12">
    <source>
        <dbReference type="RuleBase" id="RU003519"/>
    </source>
</evidence>
<organism evidence="15 16">
    <name type="scientific">Muraenolepis orangiensis</name>
    <name type="common">Patagonian moray cod</name>
    <dbReference type="NCBI Taxonomy" id="630683"/>
    <lineage>
        <taxon>Eukaryota</taxon>
        <taxon>Metazoa</taxon>
        <taxon>Chordata</taxon>
        <taxon>Craniata</taxon>
        <taxon>Vertebrata</taxon>
        <taxon>Euteleostomi</taxon>
        <taxon>Actinopterygii</taxon>
        <taxon>Neopterygii</taxon>
        <taxon>Teleostei</taxon>
        <taxon>Neoteleostei</taxon>
        <taxon>Acanthomorphata</taxon>
        <taxon>Zeiogadaria</taxon>
        <taxon>Gadariae</taxon>
        <taxon>Gadiformes</taxon>
        <taxon>Muraenolepidoidei</taxon>
        <taxon>Muraenolepididae</taxon>
        <taxon>Muraenolepis</taxon>
    </lineage>
</organism>
<evidence type="ECO:0000313" key="16">
    <source>
        <dbReference type="Proteomes" id="UP001148018"/>
    </source>
</evidence>
<evidence type="ECO:0000256" key="8">
    <source>
        <dbReference type="ARBA" id="ARBA00023180"/>
    </source>
</evidence>
<comment type="caution">
    <text evidence="15">The sequence shown here is derived from an EMBL/GenBank/DDBJ whole genome shotgun (WGS) entry which is preliminary data.</text>
</comment>
<dbReference type="InterPro" id="IPR001863">
    <property type="entry name" value="Glypican"/>
</dbReference>
<evidence type="ECO:0000256" key="1">
    <source>
        <dbReference type="ARBA" id="ARBA00004609"/>
    </source>
</evidence>
<evidence type="ECO:0008006" key="17">
    <source>
        <dbReference type="Google" id="ProtNLM"/>
    </source>
</evidence>
<feature type="signal peptide" evidence="14">
    <location>
        <begin position="1"/>
        <end position="24"/>
    </location>
</feature>
<evidence type="ECO:0000256" key="10">
    <source>
        <dbReference type="ARBA" id="ARBA00023288"/>
    </source>
</evidence>
<dbReference type="PANTHER" id="PTHR10822:SF19">
    <property type="entry name" value="GLYPICAN-5"/>
    <property type="match status" value="1"/>
</dbReference>
<comment type="function">
    <text evidence="12">Cell surface proteoglycan.</text>
</comment>
<dbReference type="GO" id="GO:0090263">
    <property type="term" value="P:positive regulation of canonical Wnt signaling pathway"/>
    <property type="evidence" value="ECO:0007669"/>
    <property type="project" value="TreeGrafter"/>
</dbReference>
<evidence type="ECO:0000256" key="2">
    <source>
        <dbReference type="ARBA" id="ARBA00010260"/>
    </source>
</evidence>
<keyword evidence="7 12" id="KW-0472">Membrane</keyword>
<feature type="region of interest" description="Disordered" evidence="13">
    <location>
        <begin position="185"/>
        <end position="204"/>
    </location>
</feature>
<reference evidence="15" key="1">
    <citation type="submission" date="2022-07" db="EMBL/GenBank/DDBJ databases">
        <title>Chromosome-level genome of Muraenolepis orangiensis.</title>
        <authorList>
            <person name="Kim J."/>
        </authorList>
    </citation>
    <scope>NUCLEOTIDE SEQUENCE</scope>
    <source>
        <strain evidence="15">KU_S4_2022</strain>
        <tissue evidence="15">Muscle</tissue>
    </source>
</reference>
<dbReference type="GO" id="GO:0005886">
    <property type="term" value="C:plasma membrane"/>
    <property type="evidence" value="ECO:0007669"/>
    <property type="project" value="UniProtKB-SubCell"/>
</dbReference>
<keyword evidence="6 12" id="KW-0654">Proteoglycan</keyword>
<evidence type="ECO:0000256" key="13">
    <source>
        <dbReference type="SAM" id="MobiDB-lite"/>
    </source>
</evidence>
<evidence type="ECO:0000256" key="6">
    <source>
        <dbReference type="ARBA" id="ARBA00022974"/>
    </source>
</evidence>
<evidence type="ECO:0000313" key="15">
    <source>
        <dbReference type="EMBL" id="KAJ3599683.1"/>
    </source>
</evidence>
<dbReference type="PROSITE" id="PS51257">
    <property type="entry name" value="PROKAR_LIPOPROTEIN"/>
    <property type="match status" value="1"/>
</dbReference>
<evidence type="ECO:0000256" key="14">
    <source>
        <dbReference type="SAM" id="SignalP"/>
    </source>
</evidence>
<keyword evidence="8" id="KW-0325">Glycoprotein</keyword>
<evidence type="ECO:0000256" key="5">
    <source>
        <dbReference type="ARBA" id="ARBA00022729"/>
    </source>
</evidence>
<dbReference type="GO" id="GO:0016477">
    <property type="term" value="P:cell migration"/>
    <property type="evidence" value="ECO:0007669"/>
    <property type="project" value="TreeGrafter"/>
</dbReference>
<evidence type="ECO:0000256" key="3">
    <source>
        <dbReference type="ARBA" id="ARBA00022475"/>
    </source>
</evidence>
<keyword evidence="5 14" id="KW-0732">Signal</keyword>
<dbReference type="GO" id="GO:0009986">
    <property type="term" value="C:cell surface"/>
    <property type="evidence" value="ECO:0007669"/>
    <property type="project" value="TreeGrafter"/>
</dbReference>
<keyword evidence="4 12" id="KW-0336">GPI-anchor</keyword>
<evidence type="ECO:0000256" key="7">
    <source>
        <dbReference type="ARBA" id="ARBA00023136"/>
    </source>
</evidence>
<evidence type="ECO:0000256" key="4">
    <source>
        <dbReference type="ARBA" id="ARBA00022622"/>
    </source>
</evidence>
<protein>
    <recommendedName>
        <fullName evidence="17">Glypican-5-like</fullName>
    </recommendedName>
</protein>
<sequence length="521" mass="56801">MSRPTLRGSDLVLFMAVHWVLVAACGSEEDGCLEVRTAYLMGQVGPGDSVPDTPAAGEALVVCDSPGPSCCTSRMEDSYMAAVRAETQQRIRGYSFELKYLLAGHSRAFQETFMSLASFTSSLTSTLLDSTYSALSSDCRPLVARLFRDIQLYLSGDAGDSLEIAVRRFYDDLFPLVYRRLLNPGMGDSPPPSPSSSQQDQCLRMTRQDVSPFGPHPRLLTGSLSRALEPGRALSRLLGLAAEVVNATDKVALGRECRRGLVRMQYCPHCRGLTLTRPCTGLCVNTMRGCLVGVSELGGPWTRSVELLQRLAALLATSRSHDTVELELLSVRSYVNDAILHAQLHGPRITATVEKVCGPQTDPHEAASAASASEAFGVSSMTSSRAPSLGPQVPRDVPLVPRRALPLKEGSRVEKPRSLKKLSREFEGSIQRYQWFFSELPEMLCESEMEVEQHTCWGGRGVVESTTVAVWQAFPSAVMSLHMTALGNTFEQTTHCLMSGCGPSRPSSQLCSMQQKEITLL</sequence>
<dbReference type="Proteomes" id="UP001148018">
    <property type="component" value="Unassembled WGS sequence"/>
</dbReference>
<proteinExistence type="inferred from homology"/>
<accession>A0A9Q0IIU9</accession>
<dbReference type="AlphaFoldDB" id="A0A9Q0IIU9"/>
<comment type="subcellular location">
    <subcellularLocation>
        <location evidence="1 12">Cell membrane</location>
        <topology evidence="1 12">Lipid-anchor</topology>
        <topology evidence="1 12">GPI-anchor</topology>
    </subcellularLocation>
</comment>
<dbReference type="OrthoDB" id="6380619at2759"/>
<keyword evidence="10 12" id="KW-0449">Lipoprotein</keyword>
<evidence type="ECO:0000256" key="11">
    <source>
        <dbReference type="RuleBase" id="RU003518"/>
    </source>
</evidence>